<sequence length="427" mass="46591">MLPSDDQKDRQKVTFKLPASLKANLKIRAAELRVDIQDAVADAMSEWKTAPHGEVPQVDTAGAPPFATWLTEASISQFKSECSDRGVPYVQGLAQAVTLWLSAHPSPRHQPLERATRRLIVCNQKGGVGKTAVTAGLGGAFAEDTELARLAGGAFPGDAELARVAALLVGKDSETGAPAALEADHEYEAPQLRVLLVDYDPQGHLTKQLGVKQLPANGPSLAKFMSRQVTGDIHDLIVPVDDERFGGRLDLLPSCQDAFLLDVMISAARNRQARLEHALEPLEAHYDVIIIDCPPSLGMAMDAAIYYGRERDGEREGQSGILIVVQAEDSSADAYSMLVEQIDDGMLDWRITTTYLGLVVNLYDARDGHVVTSSLNEWYALGEPRVIGVIPRRKEQREAARARRPLLAYDPSCAQSRVMRQIVKEIS</sequence>
<comment type="caution">
    <text evidence="2">The sequence shown here is derived from an EMBL/GenBank/DDBJ whole genome shotgun (WGS) entry which is preliminary data.</text>
</comment>
<dbReference type="InterPro" id="IPR013321">
    <property type="entry name" value="Arc_rbn_hlx_hlx"/>
</dbReference>
<evidence type="ECO:0000313" key="2">
    <source>
        <dbReference type="EMBL" id="OEJ21549.1"/>
    </source>
</evidence>
<dbReference type="GO" id="GO:0016740">
    <property type="term" value="F:transferase activity"/>
    <property type="evidence" value="ECO:0007669"/>
    <property type="project" value="UniProtKB-KW"/>
</dbReference>
<evidence type="ECO:0000259" key="1">
    <source>
        <dbReference type="Pfam" id="PF13614"/>
    </source>
</evidence>
<organism evidence="2 3">
    <name type="scientific">Streptomyces agglomeratus</name>
    <dbReference type="NCBI Taxonomy" id="285458"/>
    <lineage>
        <taxon>Bacteria</taxon>
        <taxon>Bacillati</taxon>
        <taxon>Actinomycetota</taxon>
        <taxon>Actinomycetes</taxon>
        <taxon>Kitasatosporales</taxon>
        <taxon>Streptomycetaceae</taxon>
        <taxon>Streptomyces</taxon>
    </lineage>
</organism>
<dbReference type="InterPro" id="IPR050678">
    <property type="entry name" value="DNA_Partitioning_ATPase"/>
</dbReference>
<proteinExistence type="predicted"/>
<dbReference type="Pfam" id="PF13614">
    <property type="entry name" value="AAA_31"/>
    <property type="match status" value="1"/>
</dbReference>
<dbReference type="GO" id="GO:0006355">
    <property type="term" value="P:regulation of DNA-templated transcription"/>
    <property type="evidence" value="ECO:0007669"/>
    <property type="project" value="InterPro"/>
</dbReference>
<dbReference type="RefSeq" id="WP_069936180.1">
    <property type="nucleotide sequence ID" value="NZ_MEHJ01000002.1"/>
</dbReference>
<dbReference type="Gene3D" id="1.10.1220.10">
    <property type="entry name" value="Met repressor-like"/>
    <property type="match status" value="1"/>
</dbReference>
<accession>A0A1E5NZ56</accession>
<dbReference type="InterPro" id="IPR025669">
    <property type="entry name" value="AAA_dom"/>
</dbReference>
<gene>
    <name evidence="2" type="ORF">AS594_39105</name>
</gene>
<keyword evidence="3" id="KW-1185">Reference proteome</keyword>
<dbReference type="Gene3D" id="3.40.50.300">
    <property type="entry name" value="P-loop containing nucleotide triphosphate hydrolases"/>
    <property type="match status" value="1"/>
</dbReference>
<dbReference type="SUPFAM" id="SSF52540">
    <property type="entry name" value="P-loop containing nucleoside triphosphate hydrolases"/>
    <property type="match status" value="2"/>
</dbReference>
<dbReference type="CDD" id="cd02042">
    <property type="entry name" value="ParAB_family"/>
    <property type="match status" value="1"/>
</dbReference>
<reference evidence="2 3" key="1">
    <citation type="submission" date="2016-08" db="EMBL/GenBank/DDBJ databases">
        <title>Complete genome sequence of Streptomyces agglomeratus strain 6-3-2, a novel anti-MRSA actinomycete isolated from Wuli of Tebit, China.</title>
        <authorList>
            <person name="Chen X."/>
        </authorList>
    </citation>
    <scope>NUCLEOTIDE SEQUENCE [LARGE SCALE GENOMIC DNA]</scope>
    <source>
        <strain evidence="2 3">6-3-2</strain>
    </source>
</reference>
<dbReference type="PANTHER" id="PTHR13696">
    <property type="entry name" value="P-LOOP CONTAINING NUCLEOSIDE TRIPHOSPHATE HYDROLASE"/>
    <property type="match status" value="1"/>
</dbReference>
<dbReference type="InterPro" id="IPR027417">
    <property type="entry name" value="P-loop_NTPase"/>
</dbReference>
<dbReference type="PANTHER" id="PTHR13696:SF99">
    <property type="entry name" value="COBYRINIC ACID AC-DIAMIDE SYNTHASE"/>
    <property type="match status" value="1"/>
</dbReference>
<dbReference type="EMBL" id="MEHJ01000002">
    <property type="protein sequence ID" value="OEJ21549.1"/>
    <property type="molecule type" value="Genomic_DNA"/>
</dbReference>
<feature type="domain" description="AAA" evidence="1">
    <location>
        <begin position="192"/>
        <end position="307"/>
    </location>
</feature>
<dbReference type="Proteomes" id="UP000095759">
    <property type="component" value="Unassembled WGS sequence"/>
</dbReference>
<dbReference type="OrthoDB" id="4141202at2"/>
<name>A0A1E5NZ56_9ACTN</name>
<dbReference type="AlphaFoldDB" id="A0A1E5NZ56"/>
<keyword evidence="2" id="KW-0808">Transferase</keyword>
<evidence type="ECO:0000313" key="3">
    <source>
        <dbReference type="Proteomes" id="UP000095759"/>
    </source>
</evidence>
<protein>
    <submittedName>
        <fullName evidence="2">Phosphopantetheine--protein transferase</fullName>
    </submittedName>
</protein>